<dbReference type="InterPro" id="IPR005648">
    <property type="entry name" value="FlgD"/>
</dbReference>
<keyword evidence="3" id="KW-0966">Cell projection</keyword>
<evidence type="ECO:0000313" key="4">
    <source>
        <dbReference type="Proteomes" id="UP000825179"/>
    </source>
</evidence>
<name>A0A8X8LD15_CALTT</name>
<sequence length="141" mass="16261">MQSKPAHPYYAQVPTFEDKNELGRDAFLKILVAQLRYQDPLNPMEDRDFIAQTAQFSSLEQLLALNQMMRQFTTFQLEQTLSHHAHLIGKKVYWQTEDRAQGESGEGYVTAVFLKNGELLAELDNGQTIAIKTIYRLEDPR</sequence>
<gene>
    <name evidence="3" type="primary">flgD</name>
    <name evidence="3" type="ORF">HUR95_11830</name>
</gene>
<dbReference type="GO" id="GO:0044781">
    <property type="term" value="P:bacterial-type flagellum organization"/>
    <property type="evidence" value="ECO:0007669"/>
    <property type="project" value="UniProtKB-KW"/>
</dbReference>
<organism evidence="3 4">
    <name type="scientific">Caldalkalibacillus thermarum (strain TA2.A1)</name>
    <dbReference type="NCBI Taxonomy" id="986075"/>
    <lineage>
        <taxon>Bacteria</taxon>
        <taxon>Bacillati</taxon>
        <taxon>Bacillota</taxon>
        <taxon>Bacilli</taxon>
        <taxon>Bacillales</taxon>
        <taxon>Bacillaceae</taxon>
        <taxon>Caldalkalibacillus</taxon>
    </lineage>
</organism>
<comment type="similarity">
    <text evidence="1">Belongs to the FlgD family.</text>
</comment>
<dbReference type="OrthoDB" id="280334at2"/>
<evidence type="ECO:0000256" key="1">
    <source>
        <dbReference type="ARBA" id="ARBA00010577"/>
    </source>
</evidence>
<protein>
    <submittedName>
        <fullName evidence="3">Flagellar hook assembly protein FlgD</fullName>
    </submittedName>
</protein>
<dbReference type="AlphaFoldDB" id="A0A8X8LD15"/>
<dbReference type="NCBIfam" id="NF007197">
    <property type="entry name" value="PRK09618.1"/>
    <property type="match status" value="1"/>
</dbReference>
<keyword evidence="4" id="KW-1185">Reference proteome</keyword>
<dbReference type="KEGG" id="cthu:HUR95_11830"/>
<evidence type="ECO:0000256" key="2">
    <source>
        <dbReference type="ARBA" id="ARBA00022795"/>
    </source>
</evidence>
<proteinExistence type="inferred from homology"/>
<dbReference type="Proteomes" id="UP000825179">
    <property type="component" value="Chromosome"/>
</dbReference>
<accession>A0A8X8LD15</accession>
<keyword evidence="2" id="KW-1005">Bacterial flagellum biogenesis</keyword>
<reference evidence="3 4" key="1">
    <citation type="journal article" date="2020" name="Extremophiles">
        <title>Genomic analysis of Caldalkalibacillus thermarum TA2.A1 reveals aerobic alkaliphilic metabolism and evolutionary hallmarks linking alkaliphilic bacteria and plant life.</title>
        <authorList>
            <person name="de Jong S.I."/>
            <person name="van den Broek M.A."/>
            <person name="Merkel A.Y."/>
            <person name="de la Torre Cortes P."/>
            <person name="Kalamorz F."/>
            <person name="Cook G.M."/>
            <person name="van Loosdrecht M.C.M."/>
            <person name="McMillan D.G.G."/>
        </authorList>
    </citation>
    <scope>NUCLEOTIDE SEQUENCE [LARGE SCALE GENOMIC DNA]</scope>
    <source>
        <strain evidence="3 4">TA2.A1</strain>
    </source>
</reference>
<keyword evidence="3" id="KW-0282">Flagellum</keyword>
<dbReference type="EMBL" id="CP082237">
    <property type="protein sequence ID" value="QZT35425.1"/>
    <property type="molecule type" value="Genomic_DNA"/>
</dbReference>
<keyword evidence="3" id="KW-0969">Cilium</keyword>
<evidence type="ECO:0000313" key="3">
    <source>
        <dbReference type="EMBL" id="QZT35425.1"/>
    </source>
</evidence>
<dbReference type="Pfam" id="PF03963">
    <property type="entry name" value="FlgD"/>
    <property type="match status" value="1"/>
</dbReference>